<dbReference type="Gene3D" id="3.90.550.10">
    <property type="entry name" value="Spore Coat Polysaccharide Biosynthesis Protein SpsA, Chain A"/>
    <property type="match status" value="1"/>
</dbReference>
<name>A0ABR6VQ56_9BACT</name>
<evidence type="ECO:0000256" key="2">
    <source>
        <dbReference type="ARBA" id="ARBA00022676"/>
    </source>
</evidence>
<evidence type="ECO:0000256" key="4">
    <source>
        <dbReference type="SAM" id="MobiDB-lite"/>
    </source>
</evidence>
<feature type="region of interest" description="Disordered" evidence="4">
    <location>
        <begin position="420"/>
        <end position="442"/>
    </location>
</feature>
<feature type="domain" description="Glycosyltransferase 2-like" evidence="5">
    <location>
        <begin position="118"/>
        <end position="289"/>
    </location>
</feature>
<organism evidence="6 7">
    <name type="scientific">Rufibacter sediminis</name>
    <dbReference type="NCBI Taxonomy" id="2762756"/>
    <lineage>
        <taxon>Bacteria</taxon>
        <taxon>Pseudomonadati</taxon>
        <taxon>Bacteroidota</taxon>
        <taxon>Cytophagia</taxon>
        <taxon>Cytophagales</taxon>
        <taxon>Hymenobacteraceae</taxon>
        <taxon>Rufibacter</taxon>
    </lineage>
</organism>
<evidence type="ECO:0000313" key="7">
    <source>
        <dbReference type="Proteomes" id="UP000659698"/>
    </source>
</evidence>
<dbReference type="EMBL" id="JACOAF010000018">
    <property type="protein sequence ID" value="MBC3539276.1"/>
    <property type="molecule type" value="Genomic_DNA"/>
</dbReference>
<accession>A0ABR6VQ56</accession>
<protein>
    <submittedName>
        <fullName evidence="6">Glycosyltransferase</fullName>
    </submittedName>
</protein>
<reference evidence="6 7" key="1">
    <citation type="journal article" date="2019" name="Int. J. Syst. Evol. Microbiol.">
        <title>Rufibacter sediminis sp. nov., isolated from freshwater lake sediment.</title>
        <authorList>
            <person name="Qu J.H."/>
            <person name="Zhang L.J."/>
            <person name="Fu Y.H."/>
            <person name="Li H.F."/>
        </authorList>
    </citation>
    <scope>NUCLEOTIDE SEQUENCE [LARGE SCALE GENOMIC DNA]</scope>
    <source>
        <strain evidence="6 7">H-1</strain>
    </source>
</reference>
<dbReference type="Pfam" id="PF00535">
    <property type="entry name" value="Glycos_transf_2"/>
    <property type="match status" value="1"/>
</dbReference>
<evidence type="ECO:0000313" key="6">
    <source>
        <dbReference type="EMBL" id="MBC3539276.1"/>
    </source>
</evidence>
<comment type="similarity">
    <text evidence="1">Belongs to the glycosyltransferase 2 family.</text>
</comment>
<dbReference type="Proteomes" id="UP000659698">
    <property type="component" value="Unassembled WGS sequence"/>
</dbReference>
<evidence type="ECO:0000256" key="3">
    <source>
        <dbReference type="ARBA" id="ARBA00022679"/>
    </source>
</evidence>
<feature type="compositionally biased region" description="Polar residues" evidence="4">
    <location>
        <begin position="420"/>
        <end position="429"/>
    </location>
</feature>
<comment type="caution">
    <text evidence="6">The sequence shown here is derived from an EMBL/GenBank/DDBJ whole genome shotgun (WGS) entry which is preliminary data.</text>
</comment>
<keyword evidence="7" id="KW-1185">Reference proteome</keyword>
<dbReference type="CDD" id="cd00761">
    <property type="entry name" value="Glyco_tranf_GTA_type"/>
    <property type="match status" value="1"/>
</dbReference>
<dbReference type="PANTHER" id="PTHR43179">
    <property type="entry name" value="RHAMNOSYLTRANSFERASE WBBL"/>
    <property type="match status" value="1"/>
</dbReference>
<dbReference type="InterPro" id="IPR029044">
    <property type="entry name" value="Nucleotide-diphossugar_trans"/>
</dbReference>
<keyword evidence="2" id="KW-0328">Glycosyltransferase</keyword>
<keyword evidence="3" id="KW-0808">Transferase</keyword>
<gene>
    <name evidence="6" type="ORF">H7U12_06260</name>
</gene>
<dbReference type="RefSeq" id="WP_186634633.1">
    <property type="nucleotide sequence ID" value="NZ_JACOAF010000018.1"/>
</dbReference>
<proteinExistence type="inferred from homology"/>
<sequence length="442" mass="50418">MKAHAPYQITHLALENQGFTLPHLTTQEQGNYLVFWWDQLALGHLFLAPNSEISPETYPALVLKAIQPAIDHYATSIGAPADWIHKFKPEEPQQWVSWLEKIIAPQLPASVPAQVKVSVVICTRNRAPQLERCLAMLRDLKCLPREVIVVDNAPSDSSTQQVAQKFEEVTYVKEPRPGLDFARNTGVKNASTPLVAFVDDDVVVHPLWVYRVWETFQNPCTAAMTGLVIASELASEAQYIFEQHWSFNRGYQDKWYDDAFFNSNLTLGPPVWEIGAGANMAFRKAVFEQVGYFDEILDVGAAGCNGDSEMWFRILAHGLTVHYNPRAIVHHEHRRELSGLKKQIFFYMRGFTAAALLQQQQQPRANYKRRLGRVFPKYYLFLALRGFPFYRNRTSTLWAEMKGILSGYRYYRKNWQNSSVSPNGISPSKSKPKAEKVLTPLP</sequence>
<evidence type="ECO:0000256" key="1">
    <source>
        <dbReference type="ARBA" id="ARBA00006739"/>
    </source>
</evidence>
<dbReference type="PANTHER" id="PTHR43179:SF12">
    <property type="entry name" value="GALACTOFURANOSYLTRANSFERASE GLFT2"/>
    <property type="match status" value="1"/>
</dbReference>
<dbReference type="InterPro" id="IPR001173">
    <property type="entry name" value="Glyco_trans_2-like"/>
</dbReference>
<dbReference type="SUPFAM" id="SSF53448">
    <property type="entry name" value="Nucleotide-diphospho-sugar transferases"/>
    <property type="match status" value="1"/>
</dbReference>
<evidence type="ECO:0000259" key="5">
    <source>
        <dbReference type="Pfam" id="PF00535"/>
    </source>
</evidence>